<keyword evidence="5" id="KW-1185">Reference proteome</keyword>
<dbReference type="PANTHER" id="PTHR46663">
    <property type="entry name" value="DIGUANYLATE CYCLASE DGCT-RELATED"/>
    <property type="match status" value="1"/>
</dbReference>
<dbReference type="Gene3D" id="3.30.70.270">
    <property type="match status" value="1"/>
</dbReference>
<dbReference type="Proteomes" id="UP000004931">
    <property type="component" value="Unassembled WGS sequence"/>
</dbReference>
<keyword evidence="2" id="KW-0472">Membrane</keyword>
<reference evidence="4 5" key="1">
    <citation type="journal article" date="2010" name="J. Bacteriol.">
        <title>Genome sequence of the oligotrophic marine Gammaproteobacterium HTCC2143, isolated from the Oregon Coast.</title>
        <authorList>
            <person name="Oh H.M."/>
            <person name="Kang I."/>
            <person name="Ferriera S."/>
            <person name="Giovannoni S.J."/>
            <person name="Cho J.C."/>
        </authorList>
    </citation>
    <scope>NUCLEOTIDE SEQUENCE [LARGE SCALE GENOMIC DNA]</scope>
    <source>
        <strain evidence="4 5">HTCC2143</strain>
    </source>
</reference>
<feature type="domain" description="GGDEF" evidence="3">
    <location>
        <begin position="149"/>
        <end position="282"/>
    </location>
</feature>
<comment type="caution">
    <text evidence="4">The sequence shown here is derived from an EMBL/GenBank/DDBJ whole genome shotgun (WGS) entry which is preliminary data.</text>
</comment>
<dbReference type="InterPro" id="IPR029787">
    <property type="entry name" value="Nucleotide_cyclase"/>
</dbReference>
<dbReference type="SMART" id="SM00267">
    <property type="entry name" value="GGDEF"/>
    <property type="match status" value="1"/>
</dbReference>
<feature type="transmembrane region" description="Helical" evidence="2">
    <location>
        <begin position="76"/>
        <end position="94"/>
    </location>
</feature>
<protein>
    <submittedName>
        <fullName evidence="4">Sensory box protein</fullName>
    </submittedName>
</protein>
<gene>
    <name evidence="4" type="ORF">GP2143_01665</name>
</gene>
<dbReference type="PANTHER" id="PTHR46663:SF2">
    <property type="entry name" value="GGDEF DOMAIN-CONTAINING PROTEIN"/>
    <property type="match status" value="1"/>
</dbReference>
<evidence type="ECO:0000259" key="3">
    <source>
        <dbReference type="PROSITE" id="PS50887"/>
    </source>
</evidence>
<feature type="transmembrane region" description="Helical" evidence="2">
    <location>
        <begin position="37"/>
        <end position="56"/>
    </location>
</feature>
<dbReference type="PROSITE" id="PS50887">
    <property type="entry name" value="GGDEF"/>
    <property type="match status" value="1"/>
</dbReference>
<dbReference type="SUPFAM" id="SSF55073">
    <property type="entry name" value="Nucleotide cyclase"/>
    <property type="match status" value="1"/>
</dbReference>
<organism evidence="4 5">
    <name type="scientific">marine gamma proteobacterium HTCC2143</name>
    <dbReference type="NCBI Taxonomy" id="247633"/>
    <lineage>
        <taxon>Bacteria</taxon>
        <taxon>Pseudomonadati</taxon>
        <taxon>Pseudomonadota</taxon>
        <taxon>Gammaproteobacteria</taxon>
        <taxon>Cellvibrionales</taxon>
        <taxon>Spongiibacteraceae</taxon>
        <taxon>BD1-7 clade</taxon>
    </lineage>
</organism>
<dbReference type="Pfam" id="PF00990">
    <property type="entry name" value="GGDEF"/>
    <property type="match status" value="1"/>
</dbReference>
<dbReference type="InterPro" id="IPR043128">
    <property type="entry name" value="Rev_trsase/Diguanyl_cyclase"/>
</dbReference>
<dbReference type="InterPro" id="IPR000160">
    <property type="entry name" value="GGDEF_dom"/>
</dbReference>
<feature type="transmembrane region" description="Helical" evidence="2">
    <location>
        <begin position="12"/>
        <end position="32"/>
    </location>
</feature>
<sequence length="287" mass="31458">MVASVFGLMSRGILGPALVFMVMAIICLSLILPLRQLLIAGTLIVCTDLAVILLYFSGAFVINIDPVQAFAAPASWFSYSIVPIYASILIMLVLSRFNKGIEQVLTELEEEKSAAFYLSEHDHLTGLPNMRVMEIRAHQAILMADRGESKPALLFIDLDHFKVINDKRGHDVGDLVLQEVAIRIQSVIREGDIVARAGGDEFLVLLPQANDTVDAETVSQKICVTLANPFRLDDDEIYISASFGIAMWPEHGRDLKSLTRSADQAMYAVKTSGKNGFKVSTSSIENG</sequence>
<keyword evidence="2" id="KW-1133">Transmembrane helix</keyword>
<dbReference type="GO" id="GO:0003824">
    <property type="term" value="F:catalytic activity"/>
    <property type="evidence" value="ECO:0007669"/>
    <property type="project" value="UniProtKB-ARBA"/>
</dbReference>
<dbReference type="EMBL" id="AAVT01000009">
    <property type="protein sequence ID" value="EAW30210.1"/>
    <property type="molecule type" value="Genomic_DNA"/>
</dbReference>
<dbReference type="AlphaFoldDB" id="A0YFW0"/>
<name>A0YFW0_9GAMM</name>
<dbReference type="STRING" id="247633.GP2143_01665"/>
<evidence type="ECO:0000256" key="1">
    <source>
        <dbReference type="ARBA" id="ARBA00001946"/>
    </source>
</evidence>
<dbReference type="CDD" id="cd01949">
    <property type="entry name" value="GGDEF"/>
    <property type="match status" value="1"/>
</dbReference>
<dbReference type="NCBIfam" id="TIGR00254">
    <property type="entry name" value="GGDEF"/>
    <property type="match status" value="1"/>
</dbReference>
<dbReference type="InterPro" id="IPR052163">
    <property type="entry name" value="DGC-Regulatory_Protein"/>
</dbReference>
<evidence type="ECO:0000313" key="4">
    <source>
        <dbReference type="EMBL" id="EAW30210.1"/>
    </source>
</evidence>
<dbReference type="FunFam" id="3.30.70.270:FF:000001">
    <property type="entry name" value="Diguanylate cyclase domain protein"/>
    <property type="match status" value="1"/>
</dbReference>
<keyword evidence="2" id="KW-0812">Transmembrane</keyword>
<dbReference type="eggNOG" id="COG5001">
    <property type="taxonomic scope" value="Bacteria"/>
</dbReference>
<proteinExistence type="predicted"/>
<evidence type="ECO:0000256" key="2">
    <source>
        <dbReference type="SAM" id="Phobius"/>
    </source>
</evidence>
<accession>A0YFW0</accession>
<comment type="cofactor">
    <cofactor evidence="1">
        <name>Mg(2+)</name>
        <dbReference type="ChEBI" id="CHEBI:18420"/>
    </cofactor>
</comment>
<evidence type="ECO:0000313" key="5">
    <source>
        <dbReference type="Proteomes" id="UP000004931"/>
    </source>
</evidence>